<dbReference type="Pfam" id="PF10946">
    <property type="entry name" value="DUF2625"/>
    <property type="match status" value="1"/>
</dbReference>
<dbReference type="Proteomes" id="UP000249890">
    <property type="component" value="Chromosome"/>
</dbReference>
<organism evidence="1 2">
    <name type="scientific">Paenibacillus donghaensis</name>
    <dbReference type="NCBI Taxonomy" id="414771"/>
    <lineage>
        <taxon>Bacteria</taxon>
        <taxon>Bacillati</taxon>
        <taxon>Bacillota</taxon>
        <taxon>Bacilli</taxon>
        <taxon>Bacillales</taxon>
        <taxon>Paenibacillaceae</taxon>
        <taxon>Paenibacillus</taxon>
    </lineage>
</organism>
<dbReference type="InterPro" id="IPR021239">
    <property type="entry name" value="DUF2625"/>
</dbReference>
<evidence type="ECO:0000313" key="1">
    <source>
        <dbReference type="EMBL" id="ASA26273.1"/>
    </source>
</evidence>
<dbReference type="KEGG" id="pdh:B9T62_10575"/>
<sequence length="50" mass="5862">MESWYYAPDTLEWESAELAYSGFLGWLAEGALKLFYRHRRCYSSTACMSL</sequence>
<dbReference type="OrthoDB" id="1550811at2"/>
<evidence type="ECO:0000313" key="2">
    <source>
        <dbReference type="Proteomes" id="UP000249890"/>
    </source>
</evidence>
<dbReference type="AlphaFoldDB" id="A0A2Z2KQX1"/>
<dbReference type="EMBL" id="CP021780">
    <property type="protein sequence ID" value="ASA26273.1"/>
    <property type="molecule type" value="Genomic_DNA"/>
</dbReference>
<name>A0A2Z2KQX1_9BACL</name>
<reference evidence="1 2" key="1">
    <citation type="submission" date="2017-06" db="EMBL/GenBank/DDBJ databases">
        <title>Complete genome sequence of Paenibacillus donghaensis KCTC 13049T isolated from East Sea sediment, South Korea.</title>
        <authorList>
            <person name="Jung B.K."/>
            <person name="Hong S.-J."/>
            <person name="Shin J.-H."/>
        </authorList>
    </citation>
    <scope>NUCLEOTIDE SEQUENCE [LARGE SCALE GENOMIC DNA]</scope>
    <source>
        <strain evidence="1 2">KCTC 13049</strain>
    </source>
</reference>
<gene>
    <name evidence="1" type="ORF">B9T62_10575</name>
</gene>
<accession>A0A2Z2KQX1</accession>
<proteinExistence type="predicted"/>
<keyword evidence="2" id="KW-1185">Reference proteome</keyword>
<protein>
    <submittedName>
        <fullName evidence="1">Uncharacterized protein</fullName>
    </submittedName>
</protein>